<dbReference type="AlphaFoldDB" id="A0A2P2NTP2"/>
<name>A0A2P2NTP2_RHIMU</name>
<organism evidence="1">
    <name type="scientific">Rhizophora mucronata</name>
    <name type="common">Asiatic mangrove</name>
    <dbReference type="NCBI Taxonomy" id="61149"/>
    <lineage>
        <taxon>Eukaryota</taxon>
        <taxon>Viridiplantae</taxon>
        <taxon>Streptophyta</taxon>
        <taxon>Embryophyta</taxon>
        <taxon>Tracheophyta</taxon>
        <taxon>Spermatophyta</taxon>
        <taxon>Magnoliopsida</taxon>
        <taxon>eudicotyledons</taxon>
        <taxon>Gunneridae</taxon>
        <taxon>Pentapetalae</taxon>
        <taxon>rosids</taxon>
        <taxon>fabids</taxon>
        <taxon>Malpighiales</taxon>
        <taxon>Rhizophoraceae</taxon>
        <taxon>Rhizophora</taxon>
    </lineage>
</organism>
<dbReference type="EMBL" id="GGEC01065326">
    <property type="protein sequence ID" value="MBX45810.1"/>
    <property type="molecule type" value="Transcribed_RNA"/>
</dbReference>
<reference evidence="1" key="1">
    <citation type="submission" date="2018-02" db="EMBL/GenBank/DDBJ databases">
        <title>Rhizophora mucronata_Transcriptome.</title>
        <authorList>
            <person name="Meera S.P."/>
            <person name="Sreeshan A."/>
            <person name="Augustine A."/>
        </authorList>
    </citation>
    <scope>NUCLEOTIDE SEQUENCE</scope>
    <source>
        <tissue evidence="1">Leaf</tissue>
    </source>
</reference>
<accession>A0A2P2NTP2</accession>
<evidence type="ECO:0000313" key="1">
    <source>
        <dbReference type="EMBL" id="MBX45810.1"/>
    </source>
</evidence>
<protein>
    <submittedName>
        <fullName evidence="1">Uncharacterized protein</fullName>
    </submittedName>
</protein>
<sequence>MSLGQVILFMMVDIEPFTFDPLLRLQSIVHRKAFYTQHCLSGEGFFCCTKTPLFPYSSK</sequence>
<proteinExistence type="predicted"/>